<evidence type="ECO:0000313" key="1">
    <source>
        <dbReference type="EMBL" id="KNZ45610.1"/>
    </source>
</evidence>
<keyword evidence="2" id="KW-1185">Reference proteome</keyword>
<gene>
    <name evidence="1" type="ORF">VP01_7992g1</name>
</gene>
<protein>
    <submittedName>
        <fullName evidence="1">Uncharacterized protein</fullName>
    </submittedName>
</protein>
<evidence type="ECO:0000313" key="2">
    <source>
        <dbReference type="Proteomes" id="UP000037035"/>
    </source>
</evidence>
<comment type="caution">
    <text evidence="1">The sequence shown here is derived from an EMBL/GenBank/DDBJ whole genome shotgun (WGS) entry which is preliminary data.</text>
</comment>
<dbReference type="AlphaFoldDB" id="A0A0L6UCR5"/>
<dbReference type="OrthoDB" id="2506088at2759"/>
<dbReference type="EMBL" id="LAVV01013485">
    <property type="protein sequence ID" value="KNZ45610.1"/>
    <property type="molecule type" value="Genomic_DNA"/>
</dbReference>
<proteinExistence type="predicted"/>
<accession>A0A0L6UCR5</accession>
<dbReference type="PANTHER" id="PTHR31912">
    <property type="entry name" value="IP13529P"/>
    <property type="match status" value="1"/>
</dbReference>
<sequence>KYLFKDFMSQIPNNKLVEVEARWKTFNTDTLNIPPVQPKFMINNYKSFIGKDFQTVIQAATFIFFPIMTNLILQTRVPDMDEYIASIMKATQNLLYHLVKMNARWDNKSKIHMLLHLPESIRRFGPPSLFTTEKFESYSGILQNASIHSNRLSPGRDIGITFSNYHIIRLLLSGTYFLDPTTSEYVQASPLVQEIFSKNERIQKSLGFHARSLTDPPLTPELHNHKQTYPKNIMRQISPFSPREKFPKEPLHRIMLMKTITNTCLTRNNISQINLYPLDVLNQCGKLFPLVYSMLK</sequence>
<reference evidence="1 2" key="1">
    <citation type="submission" date="2015-08" db="EMBL/GenBank/DDBJ databases">
        <title>Next Generation Sequencing and Analysis of the Genome of Puccinia sorghi L Schw, the Causal Agent of Maize Common Rust.</title>
        <authorList>
            <person name="Rochi L."/>
            <person name="Burguener G."/>
            <person name="Darino M."/>
            <person name="Turjanski A."/>
            <person name="Kreff E."/>
            <person name="Dieguez M.J."/>
            <person name="Sacco F."/>
        </authorList>
    </citation>
    <scope>NUCLEOTIDE SEQUENCE [LARGE SCALE GENOMIC DNA]</scope>
    <source>
        <strain evidence="1 2">RO10H11247</strain>
    </source>
</reference>
<organism evidence="1 2">
    <name type="scientific">Puccinia sorghi</name>
    <dbReference type="NCBI Taxonomy" id="27349"/>
    <lineage>
        <taxon>Eukaryota</taxon>
        <taxon>Fungi</taxon>
        <taxon>Dikarya</taxon>
        <taxon>Basidiomycota</taxon>
        <taxon>Pucciniomycotina</taxon>
        <taxon>Pucciniomycetes</taxon>
        <taxon>Pucciniales</taxon>
        <taxon>Pucciniaceae</taxon>
        <taxon>Puccinia</taxon>
    </lineage>
</organism>
<dbReference type="PANTHER" id="PTHR31912:SF34">
    <property type="entry name" value="NOTOCHORD-RELATED PROTEIN"/>
    <property type="match status" value="1"/>
</dbReference>
<dbReference type="VEuPathDB" id="FungiDB:VP01_7992g1"/>
<dbReference type="STRING" id="27349.A0A0L6UCR5"/>
<dbReference type="Proteomes" id="UP000037035">
    <property type="component" value="Unassembled WGS sequence"/>
</dbReference>
<name>A0A0L6UCR5_9BASI</name>
<feature type="non-terminal residue" evidence="1">
    <location>
        <position position="1"/>
    </location>
</feature>